<comment type="similarity">
    <text evidence="2 9">Belongs to the CcmH/CycL/Ccl2/NrfF family.</text>
</comment>
<evidence type="ECO:0000256" key="1">
    <source>
        <dbReference type="ARBA" id="ARBA00004418"/>
    </source>
</evidence>
<organism evidence="11 12">
    <name type="scientific">Haemophilus sputorum</name>
    <dbReference type="NCBI Taxonomy" id="1078480"/>
    <lineage>
        <taxon>Bacteria</taxon>
        <taxon>Pseudomonadati</taxon>
        <taxon>Pseudomonadota</taxon>
        <taxon>Gammaproteobacteria</taxon>
        <taxon>Pasteurellales</taxon>
        <taxon>Pasteurellaceae</taxon>
        <taxon>Haemophilus</taxon>
    </lineage>
</organism>
<evidence type="ECO:0000256" key="7">
    <source>
        <dbReference type="ARBA" id="ARBA00022764"/>
    </source>
</evidence>
<evidence type="ECO:0000313" key="11">
    <source>
        <dbReference type="EMBL" id="RDE72549.1"/>
    </source>
</evidence>
<sequence length="157" mass="18022">MMFTKKFSFLLLAFCHVSFAAPIEFNQFDNPQQEADYQSLIQTLRCPQCQNNNIADSNATIATDMRGKTLELLKQGKNKEEVVEYMIERYGNFVTYDPPMTPATIFLWVLPVLLILTGLGLILRRRKAPQAVENTEKFTKSALDQARLDEILNKDKK</sequence>
<evidence type="ECO:0000256" key="5">
    <source>
        <dbReference type="ARBA" id="ARBA00022729"/>
    </source>
</evidence>
<dbReference type="GO" id="GO:0046872">
    <property type="term" value="F:metal ion binding"/>
    <property type="evidence" value="ECO:0007669"/>
    <property type="project" value="UniProtKB-KW"/>
</dbReference>
<dbReference type="GO" id="GO:0017004">
    <property type="term" value="P:cytochrome complex assembly"/>
    <property type="evidence" value="ECO:0007669"/>
    <property type="project" value="UniProtKB-KW"/>
</dbReference>
<comment type="function">
    <text evidence="9">Possible subunit of a heme lyase.</text>
</comment>
<comment type="caution">
    <text evidence="11">The sequence shown here is derived from an EMBL/GenBank/DDBJ whole genome shotgun (WGS) entry which is preliminary data.</text>
</comment>
<dbReference type="RefSeq" id="WP_007526453.1">
    <property type="nucleotide sequence ID" value="NZ_CAURJL010000027.1"/>
</dbReference>
<keyword evidence="8 9" id="KW-0408">Iron</keyword>
<dbReference type="PANTHER" id="PTHR47870">
    <property type="entry name" value="CYTOCHROME C-TYPE BIOGENESIS PROTEIN CCMH"/>
    <property type="match status" value="1"/>
</dbReference>
<reference evidence="11 12" key="1">
    <citation type="submission" date="2018-05" db="EMBL/GenBank/DDBJ databases">
        <title>Draft Genome Sequences for a Diverse set of 7 Haemophilus Species.</title>
        <authorList>
            <person name="Nichols M."/>
            <person name="Topaz N."/>
            <person name="Wang X."/>
            <person name="Wang X."/>
            <person name="Boxrud D."/>
        </authorList>
    </citation>
    <scope>NUCLEOTIDE SEQUENCE [LARGE SCALE GENOMIC DNA]</scope>
    <source>
        <strain evidence="11 12">C2002001239</strain>
    </source>
</reference>
<protein>
    <recommendedName>
        <fullName evidence="9">Cytochrome c-type biogenesis protein</fullName>
    </recommendedName>
</protein>
<dbReference type="Gene3D" id="1.10.8.640">
    <property type="entry name" value="Cytochrome C biogenesis protein"/>
    <property type="match status" value="1"/>
</dbReference>
<evidence type="ECO:0000313" key="12">
    <source>
        <dbReference type="Proteomes" id="UP000253872"/>
    </source>
</evidence>
<keyword evidence="7" id="KW-0574">Periplasm</keyword>
<feature type="transmembrane region" description="Helical" evidence="9">
    <location>
        <begin position="105"/>
        <end position="123"/>
    </location>
</feature>
<dbReference type="STRING" id="1035839.GCA_000238795_01207"/>
<evidence type="ECO:0000256" key="3">
    <source>
        <dbReference type="ARBA" id="ARBA00022617"/>
    </source>
</evidence>
<comment type="subcellular location">
    <subcellularLocation>
        <location evidence="1">Periplasm</location>
    </subcellularLocation>
</comment>
<keyword evidence="5 9" id="KW-0732">Signal</keyword>
<evidence type="ECO:0000256" key="4">
    <source>
        <dbReference type="ARBA" id="ARBA00022723"/>
    </source>
</evidence>
<evidence type="ECO:0000256" key="2">
    <source>
        <dbReference type="ARBA" id="ARBA00010342"/>
    </source>
</evidence>
<dbReference type="FunFam" id="1.10.8.640:FF:000001">
    <property type="entry name" value="Cytochrome c-type biogenesis protein"/>
    <property type="match status" value="1"/>
</dbReference>
<evidence type="ECO:0000256" key="9">
    <source>
        <dbReference type="RuleBase" id="RU364112"/>
    </source>
</evidence>
<dbReference type="Pfam" id="PF03918">
    <property type="entry name" value="CcmH"/>
    <property type="match status" value="1"/>
</dbReference>
<feature type="chain" id="PRO_5016481644" description="Cytochrome c-type biogenesis protein" evidence="9">
    <location>
        <begin position="21"/>
        <end position="157"/>
    </location>
</feature>
<accession>A0A369YCM7</accession>
<keyword evidence="9" id="KW-0472">Membrane</keyword>
<dbReference type="Proteomes" id="UP000253872">
    <property type="component" value="Unassembled WGS sequence"/>
</dbReference>
<dbReference type="CDD" id="cd16378">
    <property type="entry name" value="CcmH_N"/>
    <property type="match status" value="1"/>
</dbReference>
<feature type="signal peptide" evidence="9">
    <location>
        <begin position="1"/>
        <end position="20"/>
    </location>
</feature>
<gene>
    <name evidence="11" type="ORF">DPV93_04465</name>
</gene>
<dbReference type="PANTHER" id="PTHR47870:SF1">
    <property type="entry name" value="CYTOCHROME C-TYPE BIOGENESIS PROTEIN CCMH"/>
    <property type="match status" value="1"/>
</dbReference>
<evidence type="ECO:0000256" key="6">
    <source>
        <dbReference type="ARBA" id="ARBA00022748"/>
    </source>
</evidence>
<dbReference type="InterPro" id="IPR051263">
    <property type="entry name" value="C-type_cytochrome_biogenesis"/>
</dbReference>
<dbReference type="GO" id="GO:0005886">
    <property type="term" value="C:plasma membrane"/>
    <property type="evidence" value="ECO:0007669"/>
    <property type="project" value="TreeGrafter"/>
</dbReference>
<dbReference type="InterPro" id="IPR038297">
    <property type="entry name" value="CcmH/CycL/NrfF/Ccl2_sf"/>
</dbReference>
<dbReference type="AlphaFoldDB" id="A0A369YCM7"/>
<proteinExistence type="inferred from homology"/>
<feature type="domain" description="CcmH/CycL/Ccl2/NrfF N-terminal" evidence="10">
    <location>
        <begin position="10"/>
        <end position="152"/>
    </location>
</feature>
<name>A0A369YCM7_9PAST</name>
<dbReference type="EMBL" id="QEPN01000003">
    <property type="protein sequence ID" value="RDE72549.1"/>
    <property type="molecule type" value="Genomic_DNA"/>
</dbReference>
<dbReference type="InterPro" id="IPR005616">
    <property type="entry name" value="CcmH/CycL/Ccl2/NrfF_N"/>
</dbReference>
<dbReference type="GO" id="GO:0042597">
    <property type="term" value="C:periplasmic space"/>
    <property type="evidence" value="ECO:0007669"/>
    <property type="project" value="UniProtKB-SubCell"/>
</dbReference>
<evidence type="ECO:0000256" key="8">
    <source>
        <dbReference type="ARBA" id="ARBA00023004"/>
    </source>
</evidence>
<evidence type="ECO:0000259" key="10">
    <source>
        <dbReference type="Pfam" id="PF03918"/>
    </source>
</evidence>
<keyword evidence="3 9" id="KW-0349">Heme</keyword>
<keyword evidence="9" id="KW-1133">Transmembrane helix</keyword>
<keyword evidence="9" id="KW-0812">Transmembrane</keyword>
<keyword evidence="4 9" id="KW-0479">Metal-binding</keyword>
<keyword evidence="6" id="KW-0201">Cytochrome c-type biogenesis</keyword>